<feature type="domain" description="TACO1/YebC-like N-terminal" evidence="9">
    <location>
        <begin position="5"/>
        <end position="76"/>
    </location>
</feature>
<evidence type="ECO:0000256" key="7">
    <source>
        <dbReference type="SAM" id="MobiDB-lite"/>
    </source>
</evidence>
<evidence type="ECO:0000256" key="2">
    <source>
        <dbReference type="ARBA" id="ARBA00022490"/>
    </source>
</evidence>
<organism evidence="10 11">
    <name type="scientific">Desulfonatronospira thiodismutans ASO3-1</name>
    <dbReference type="NCBI Taxonomy" id="555779"/>
    <lineage>
        <taxon>Bacteria</taxon>
        <taxon>Pseudomonadati</taxon>
        <taxon>Thermodesulfobacteriota</taxon>
        <taxon>Desulfovibrionia</taxon>
        <taxon>Desulfovibrionales</taxon>
        <taxon>Desulfonatronovibrionaceae</taxon>
        <taxon>Desulfonatronospira</taxon>
    </lineage>
</organism>
<comment type="similarity">
    <text evidence="1 6">Belongs to the TACO1 family.</text>
</comment>
<reference evidence="10" key="1">
    <citation type="submission" date="2010-05" db="EMBL/GenBank/DDBJ databases">
        <title>The draft genome of Desulfonatronospira thiodismutans ASO3-1.</title>
        <authorList>
            <consortium name="US DOE Joint Genome Institute (JGI-PGF)"/>
            <person name="Lucas S."/>
            <person name="Copeland A."/>
            <person name="Lapidus A."/>
            <person name="Cheng J.-F."/>
            <person name="Bruce D."/>
            <person name="Goodwin L."/>
            <person name="Pitluck S."/>
            <person name="Chertkov O."/>
            <person name="Brettin T."/>
            <person name="Detter J.C."/>
            <person name="Han C."/>
            <person name="Land M.L."/>
            <person name="Hauser L."/>
            <person name="Kyrpides N."/>
            <person name="Mikhailova N."/>
            <person name="Muyzer G."/>
            <person name="Woyke T."/>
        </authorList>
    </citation>
    <scope>NUCLEOTIDE SEQUENCE [LARGE SCALE GENOMIC DNA]</scope>
    <source>
        <strain evidence="10">ASO3-1</strain>
    </source>
</reference>
<comment type="subcellular location">
    <subcellularLocation>
        <location evidence="6">Cytoplasm</location>
    </subcellularLocation>
</comment>
<dbReference type="AlphaFoldDB" id="D6SRF6"/>
<sequence>MAGHSKWHNIQHRKGRQDAKKGKIFTKVTKEIMLAARDGGGEPDKNPRLRAAIDSAKSANLPKDKIETAIKKGTGELAADQIEESVCEGYGPGGVAMLVQIATDNKNRTVAEVRHLLSKNGGSMGESGCVAWMFDHKGVLSFDKESYSEEQLLEVGLEAGAEDIIDDGEVWQVRCAPEDFTPLQQAYQEAGMEVSEAELTMVPQNTVGVDPETGRKVLKLYDALDDLDDVQNIYTNFELPQELLQELEN</sequence>
<evidence type="ECO:0000256" key="4">
    <source>
        <dbReference type="ARBA" id="ARBA00023125"/>
    </source>
</evidence>
<dbReference type="HAMAP" id="MF_00693">
    <property type="entry name" value="Transcrip_reg_TACO1"/>
    <property type="match status" value="1"/>
</dbReference>
<keyword evidence="4 6" id="KW-0238">DNA-binding</keyword>
<evidence type="ECO:0000259" key="8">
    <source>
        <dbReference type="Pfam" id="PF01709"/>
    </source>
</evidence>
<evidence type="ECO:0000256" key="3">
    <source>
        <dbReference type="ARBA" id="ARBA00023015"/>
    </source>
</evidence>
<evidence type="ECO:0000313" key="11">
    <source>
        <dbReference type="Proteomes" id="UP000005496"/>
    </source>
</evidence>
<evidence type="ECO:0000259" key="9">
    <source>
        <dbReference type="Pfam" id="PF20772"/>
    </source>
</evidence>
<dbReference type="PANTHER" id="PTHR12532">
    <property type="entry name" value="TRANSLATIONAL ACTIVATOR OF CYTOCHROME C OXIDASE 1"/>
    <property type="match status" value="1"/>
</dbReference>
<evidence type="ECO:0000256" key="5">
    <source>
        <dbReference type="ARBA" id="ARBA00023163"/>
    </source>
</evidence>
<dbReference type="InterPro" id="IPR017856">
    <property type="entry name" value="Integrase-like_N"/>
</dbReference>
<dbReference type="GO" id="GO:0005829">
    <property type="term" value="C:cytosol"/>
    <property type="evidence" value="ECO:0007669"/>
    <property type="project" value="TreeGrafter"/>
</dbReference>
<dbReference type="NCBIfam" id="NF009044">
    <property type="entry name" value="PRK12378.1"/>
    <property type="match status" value="1"/>
</dbReference>
<dbReference type="InterPro" id="IPR029072">
    <property type="entry name" value="YebC-like"/>
</dbReference>
<feature type="compositionally biased region" description="Basic residues" evidence="7">
    <location>
        <begin position="1"/>
        <end position="15"/>
    </location>
</feature>
<dbReference type="NCBIfam" id="TIGR01033">
    <property type="entry name" value="YebC/PmpR family DNA-binding transcriptional regulator"/>
    <property type="match status" value="1"/>
</dbReference>
<dbReference type="InterPro" id="IPR002876">
    <property type="entry name" value="Transcrip_reg_TACO1-like"/>
</dbReference>
<dbReference type="InterPro" id="IPR026564">
    <property type="entry name" value="Transcrip_reg_TACO1-like_dom3"/>
</dbReference>
<dbReference type="NCBIfam" id="NF001030">
    <property type="entry name" value="PRK00110.1"/>
    <property type="match status" value="1"/>
</dbReference>
<dbReference type="OrthoDB" id="9781053at2"/>
<name>D6SRF6_9BACT</name>
<dbReference type="Pfam" id="PF20772">
    <property type="entry name" value="TACO1_YebC_N"/>
    <property type="match status" value="1"/>
</dbReference>
<dbReference type="GO" id="GO:0003677">
    <property type="term" value="F:DNA binding"/>
    <property type="evidence" value="ECO:0007669"/>
    <property type="project" value="UniProtKB-UniRule"/>
</dbReference>
<dbReference type="Gene3D" id="1.10.10.200">
    <property type="match status" value="1"/>
</dbReference>
<evidence type="ECO:0000313" key="10">
    <source>
        <dbReference type="EMBL" id="EFI33272.1"/>
    </source>
</evidence>
<accession>D6SRF6</accession>
<keyword evidence="2 6" id="KW-0963">Cytoplasm</keyword>
<dbReference type="GO" id="GO:0006355">
    <property type="term" value="P:regulation of DNA-templated transcription"/>
    <property type="evidence" value="ECO:0007669"/>
    <property type="project" value="UniProtKB-UniRule"/>
</dbReference>
<keyword evidence="11" id="KW-1185">Reference proteome</keyword>
<dbReference type="InterPro" id="IPR048300">
    <property type="entry name" value="TACO1_YebC-like_2nd/3rd_dom"/>
</dbReference>
<dbReference type="Pfam" id="PF01709">
    <property type="entry name" value="Transcrip_reg"/>
    <property type="match status" value="1"/>
</dbReference>
<keyword evidence="3 6" id="KW-0805">Transcription regulation</keyword>
<proteinExistence type="inferred from homology"/>
<dbReference type="RefSeq" id="WP_008870630.1">
    <property type="nucleotide sequence ID" value="NZ_ACJN02000003.1"/>
</dbReference>
<dbReference type="SUPFAM" id="SSF75625">
    <property type="entry name" value="YebC-like"/>
    <property type="match status" value="1"/>
</dbReference>
<protein>
    <recommendedName>
        <fullName evidence="6">Probable transcriptional regulatory protein Dthio_PD0598</fullName>
    </recommendedName>
</protein>
<dbReference type="Proteomes" id="UP000005496">
    <property type="component" value="Unassembled WGS sequence"/>
</dbReference>
<dbReference type="PANTHER" id="PTHR12532:SF6">
    <property type="entry name" value="TRANSCRIPTIONAL REGULATORY PROTEIN YEBC-RELATED"/>
    <property type="match status" value="1"/>
</dbReference>
<feature type="domain" description="TACO1/YebC-like second and third" evidence="8">
    <location>
        <begin position="83"/>
        <end position="237"/>
    </location>
</feature>
<keyword evidence="5 6" id="KW-0804">Transcription</keyword>
<dbReference type="Gene3D" id="3.30.70.980">
    <property type="match status" value="2"/>
</dbReference>
<evidence type="ECO:0000256" key="1">
    <source>
        <dbReference type="ARBA" id="ARBA00008724"/>
    </source>
</evidence>
<dbReference type="FunFam" id="1.10.10.200:FF:000002">
    <property type="entry name" value="Probable transcriptional regulatory protein CLM62_37755"/>
    <property type="match status" value="1"/>
</dbReference>
<feature type="region of interest" description="Disordered" evidence="7">
    <location>
        <begin position="1"/>
        <end position="22"/>
    </location>
</feature>
<dbReference type="InterPro" id="IPR049083">
    <property type="entry name" value="TACO1_YebC_N"/>
</dbReference>
<gene>
    <name evidence="10" type="ORF">Dthio_PD0598</name>
</gene>
<dbReference type="eggNOG" id="COG0217">
    <property type="taxonomic scope" value="Bacteria"/>
</dbReference>
<dbReference type="EMBL" id="ACJN02000003">
    <property type="protein sequence ID" value="EFI33272.1"/>
    <property type="molecule type" value="Genomic_DNA"/>
</dbReference>
<comment type="caution">
    <text evidence="10">The sequence shown here is derived from an EMBL/GenBank/DDBJ whole genome shotgun (WGS) entry which is preliminary data.</text>
</comment>
<evidence type="ECO:0000256" key="6">
    <source>
        <dbReference type="HAMAP-Rule" id="MF_00693"/>
    </source>
</evidence>